<dbReference type="InterPro" id="IPR016024">
    <property type="entry name" value="ARM-type_fold"/>
</dbReference>
<dbReference type="AlphaFoldDB" id="A0A0R3PDL3"/>
<evidence type="ECO:0000313" key="2">
    <source>
        <dbReference type="WBParaSite" id="ACOC_0000204001-mRNA-1"/>
    </source>
</evidence>
<dbReference type="InterPro" id="IPR011989">
    <property type="entry name" value="ARM-like"/>
</dbReference>
<dbReference type="WBParaSite" id="ACOC_0000204001-mRNA-1">
    <property type="protein sequence ID" value="ACOC_0000204001-mRNA-1"/>
    <property type="gene ID" value="ACOC_0000204001"/>
</dbReference>
<dbReference type="Gene3D" id="1.25.10.10">
    <property type="entry name" value="Leucine-rich Repeat Variant"/>
    <property type="match status" value="1"/>
</dbReference>
<name>A0A0R3PDL3_ANGCS</name>
<protein>
    <submittedName>
        <fullName evidence="2">CLASP_N domain-containing protein</fullName>
    </submittedName>
</protein>
<keyword evidence="1" id="KW-0732">Signal</keyword>
<feature type="signal peptide" evidence="1">
    <location>
        <begin position="1"/>
        <end position="22"/>
    </location>
</feature>
<sequence>LVLIDLCACASIAVLLIQDAWSEDHSVKVTVVSVLEQIGTALGKEFAPHIAELIPYLLRVVQTDKSDERKLTAQVLSCVRSLSGCLTPHLHLVLPPLLMILDDSVVPIAVRQSALDTVLHLTRSDDLSDYAPRLMQTWQRSISVTALQPQLLELLVEIVNQVD</sequence>
<evidence type="ECO:0000256" key="1">
    <source>
        <dbReference type="SAM" id="SignalP"/>
    </source>
</evidence>
<reference evidence="2" key="1">
    <citation type="submission" date="2017-02" db="UniProtKB">
        <authorList>
            <consortium name="WormBaseParasite"/>
        </authorList>
    </citation>
    <scope>IDENTIFICATION</scope>
</reference>
<organism evidence="2">
    <name type="scientific">Angiostrongylus costaricensis</name>
    <name type="common">Nematode worm</name>
    <dbReference type="NCBI Taxonomy" id="334426"/>
    <lineage>
        <taxon>Eukaryota</taxon>
        <taxon>Metazoa</taxon>
        <taxon>Ecdysozoa</taxon>
        <taxon>Nematoda</taxon>
        <taxon>Chromadorea</taxon>
        <taxon>Rhabditida</taxon>
        <taxon>Rhabditina</taxon>
        <taxon>Rhabditomorpha</taxon>
        <taxon>Strongyloidea</taxon>
        <taxon>Metastrongylidae</taxon>
        <taxon>Angiostrongylus</taxon>
    </lineage>
</organism>
<proteinExistence type="predicted"/>
<feature type="chain" id="PRO_5006446270" evidence="1">
    <location>
        <begin position="23"/>
        <end position="163"/>
    </location>
</feature>
<accession>A0A0R3PDL3</accession>
<dbReference type="SUPFAM" id="SSF48371">
    <property type="entry name" value="ARM repeat"/>
    <property type="match status" value="1"/>
</dbReference>